<comment type="caution">
    <text evidence="1">The sequence shown here is derived from an EMBL/GenBank/DDBJ whole genome shotgun (WGS) entry which is preliminary data.</text>
</comment>
<dbReference type="SUPFAM" id="SSF56112">
    <property type="entry name" value="Protein kinase-like (PK-like)"/>
    <property type="match status" value="1"/>
</dbReference>
<reference evidence="1 2" key="1">
    <citation type="journal article" date="2019" name="Fungal Biol. Biotechnol.">
        <title>Draft genome sequence of fastidious pathogen Ceratobasidium theobromae, which causes vascular-streak dieback in Theobroma cacao.</title>
        <authorList>
            <person name="Ali S.S."/>
            <person name="Asman A."/>
            <person name="Shao J."/>
            <person name="Firmansyah A.P."/>
            <person name="Susilo A.W."/>
            <person name="Rosmana A."/>
            <person name="McMahon P."/>
            <person name="Junaid M."/>
            <person name="Guest D."/>
            <person name="Kheng T.Y."/>
            <person name="Meinhardt L.W."/>
            <person name="Bailey B.A."/>
        </authorList>
    </citation>
    <scope>NUCLEOTIDE SEQUENCE [LARGE SCALE GENOMIC DNA]</scope>
    <source>
        <strain evidence="1 2">CT2</strain>
    </source>
</reference>
<protein>
    <recommendedName>
        <fullName evidence="3">Aminoglycoside phosphotransferase domain-containing protein</fullName>
    </recommendedName>
</protein>
<evidence type="ECO:0008006" key="3">
    <source>
        <dbReference type="Google" id="ProtNLM"/>
    </source>
</evidence>
<dbReference type="InterPro" id="IPR011009">
    <property type="entry name" value="Kinase-like_dom_sf"/>
</dbReference>
<organism evidence="1 2">
    <name type="scientific">Ceratobasidium theobromae</name>
    <dbReference type="NCBI Taxonomy" id="1582974"/>
    <lineage>
        <taxon>Eukaryota</taxon>
        <taxon>Fungi</taxon>
        <taxon>Dikarya</taxon>
        <taxon>Basidiomycota</taxon>
        <taxon>Agaricomycotina</taxon>
        <taxon>Agaricomycetes</taxon>
        <taxon>Cantharellales</taxon>
        <taxon>Ceratobasidiaceae</taxon>
        <taxon>Ceratobasidium</taxon>
    </lineage>
</organism>
<evidence type="ECO:0000313" key="1">
    <source>
        <dbReference type="EMBL" id="KAB5590066.1"/>
    </source>
</evidence>
<dbReference type="AlphaFoldDB" id="A0A5N5QF39"/>
<dbReference type="Proteomes" id="UP000383932">
    <property type="component" value="Unassembled WGS sequence"/>
</dbReference>
<gene>
    <name evidence="1" type="ORF">CTheo_6488</name>
</gene>
<keyword evidence="2" id="KW-1185">Reference proteome</keyword>
<proteinExistence type="predicted"/>
<dbReference type="EMBL" id="SSOP01000201">
    <property type="protein sequence ID" value="KAB5590066.1"/>
    <property type="molecule type" value="Genomic_DNA"/>
</dbReference>
<dbReference type="OrthoDB" id="3250044at2759"/>
<sequence length="281" mass="31117">MTSRAEVFINDKGKPANIPSYETIIRKCPELRRSQTTAINVSGVRITLEKKSNLDASDIWVKSGYSITMGEALTQRFVAQYLEDNNITAVRAPRVYVAFTWCSIGYIVTEYIDGKMCENSDTDLIAAAVRVLIDIPSPSSTPGPIGGGLIEHPFFVDRRSSIKYESVKDLEDHVNGILSYTGRRNRVNFSDEVANYGLRLCPSDLKFVNFMRDSDGKMVAVDFDGYSFLPPSFFAFALEDGNLAHRIWTILKYPDSLSTNVGAMMTASCALAPYGSNNVGE</sequence>
<name>A0A5N5QF39_9AGAM</name>
<evidence type="ECO:0000313" key="2">
    <source>
        <dbReference type="Proteomes" id="UP000383932"/>
    </source>
</evidence>
<accession>A0A5N5QF39</accession>